<keyword evidence="6" id="KW-1185">Reference proteome</keyword>
<dbReference type="InterPro" id="IPR036514">
    <property type="entry name" value="SGNH_hydro_sf"/>
</dbReference>
<dbReference type="Pfam" id="PF13472">
    <property type="entry name" value="Lipase_GDSL_2"/>
    <property type="match status" value="1"/>
</dbReference>
<evidence type="ECO:0000256" key="1">
    <source>
        <dbReference type="PIRSR" id="PIRSR637460-1"/>
    </source>
</evidence>
<dbReference type="InterPro" id="IPR037460">
    <property type="entry name" value="SEST-like"/>
</dbReference>
<evidence type="ECO:0000313" key="6">
    <source>
        <dbReference type="Proteomes" id="UP000657385"/>
    </source>
</evidence>
<feature type="active site" evidence="1">
    <location>
        <position position="282"/>
    </location>
</feature>
<name>A0A931B2R4_9ACTN</name>
<proteinExistence type="predicted"/>
<dbReference type="GO" id="GO:0019433">
    <property type="term" value="P:triglyceride catabolic process"/>
    <property type="evidence" value="ECO:0007669"/>
    <property type="project" value="TreeGrafter"/>
</dbReference>
<evidence type="ECO:0000259" key="4">
    <source>
        <dbReference type="Pfam" id="PF13472"/>
    </source>
</evidence>
<sequence>MPLRVLRVPRVRSVRSRRLAAATAAVTALTSLCLALPAQAQADSTVNYVALGDSYSAGSGILPLDTSAPLECARSTLNYPHDLAARLGLDLTDVTCGGAETKDFSGSQYPGVAPQLDALNADTGLVTMTIGGNDNNTFIDAILACGSAGIATLGIGHPCQSLYGSSFDNTIDTTTYANLDAALAAVKAKAPNAQIAIVGYPWIVPAQAVPGCYAKMPLASGDIPYLRDIEAHLNAAVQRAAADNGVTYVDMSTVSDGHDACEPVGTRWIEPLLFGTNYVPVHPNATGEAAMADQVAGTLGLG</sequence>
<accession>A0A931B2R4</accession>
<evidence type="ECO:0000313" key="5">
    <source>
        <dbReference type="EMBL" id="MBF9066923.1"/>
    </source>
</evidence>
<comment type="caution">
    <text evidence="5">The sequence shown here is derived from an EMBL/GenBank/DDBJ whole genome shotgun (WGS) entry which is preliminary data.</text>
</comment>
<dbReference type="Proteomes" id="UP000657385">
    <property type="component" value="Unassembled WGS sequence"/>
</dbReference>
<feature type="disulfide bond" evidence="2">
    <location>
        <begin position="212"/>
        <end position="261"/>
    </location>
</feature>
<dbReference type="EMBL" id="JADPRT010000001">
    <property type="protein sequence ID" value="MBF9066923.1"/>
    <property type="molecule type" value="Genomic_DNA"/>
</dbReference>
<dbReference type="RefSeq" id="WP_196192092.1">
    <property type="nucleotide sequence ID" value="NZ_JADPRT010000001.1"/>
</dbReference>
<feature type="active site" description="Nucleophile" evidence="1">
    <location>
        <position position="54"/>
    </location>
</feature>
<feature type="disulfide bond" evidence="2">
    <location>
        <begin position="145"/>
        <end position="159"/>
    </location>
</feature>
<evidence type="ECO:0000256" key="2">
    <source>
        <dbReference type="PIRSR" id="PIRSR637460-2"/>
    </source>
</evidence>
<keyword evidence="5" id="KW-0378">Hydrolase</keyword>
<dbReference type="GO" id="GO:0004806">
    <property type="term" value="F:triacylglycerol lipase activity"/>
    <property type="evidence" value="ECO:0007669"/>
    <property type="project" value="TreeGrafter"/>
</dbReference>
<gene>
    <name evidence="5" type="ORF">I2501_02570</name>
</gene>
<dbReference type="PANTHER" id="PTHR37981:SF1">
    <property type="entry name" value="SGNH HYDROLASE-TYPE ESTERASE DOMAIN-CONTAINING PROTEIN"/>
    <property type="match status" value="1"/>
</dbReference>
<feature type="domain" description="SGNH hydrolase-type esterase" evidence="4">
    <location>
        <begin position="50"/>
        <end position="289"/>
    </location>
</feature>
<feature type="chain" id="PRO_5039656947" evidence="3">
    <location>
        <begin position="41"/>
        <end position="302"/>
    </location>
</feature>
<reference evidence="5" key="1">
    <citation type="submission" date="2020-11" db="EMBL/GenBank/DDBJ databases">
        <title>Isolation and identification of active actinomycetes.</title>
        <authorList>
            <person name="Yu B."/>
        </authorList>
    </citation>
    <scope>NUCLEOTIDE SEQUENCE</scope>
    <source>
        <strain evidence="5">NEAU-YB345</strain>
    </source>
</reference>
<feature type="disulfide bond" evidence="2">
    <location>
        <begin position="72"/>
        <end position="96"/>
    </location>
</feature>
<keyword evidence="3" id="KW-0732">Signal</keyword>
<keyword evidence="2" id="KW-1015">Disulfide bond</keyword>
<dbReference type="SUPFAM" id="SSF52266">
    <property type="entry name" value="SGNH hydrolase"/>
    <property type="match status" value="1"/>
</dbReference>
<dbReference type="InterPro" id="IPR013830">
    <property type="entry name" value="SGNH_hydro"/>
</dbReference>
<dbReference type="Gene3D" id="3.40.50.1110">
    <property type="entry name" value="SGNH hydrolase"/>
    <property type="match status" value="1"/>
</dbReference>
<organism evidence="5 6">
    <name type="scientific">Streptacidiphilus fuscans</name>
    <dbReference type="NCBI Taxonomy" id="2789292"/>
    <lineage>
        <taxon>Bacteria</taxon>
        <taxon>Bacillati</taxon>
        <taxon>Actinomycetota</taxon>
        <taxon>Actinomycetes</taxon>
        <taxon>Kitasatosporales</taxon>
        <taxon>Streptomycetaceae</taxon>
        <taxon>Streptacidiphilus</taxon>
    </lineage>
</organism>
<protein>
    <submittedName>
        <fullName evidence="5">SGNH/GDSL hydrolase family protein</fullName>
    </submittedName>
</protein>
<dbReference type="PANTHER" id="PTHR37981">
    <property type="entry name" value="LIPASE 2"/>
    <property type="match status" value="1"/>
</dbReference>
<feature type="signal peptide" evidence="3">
    <location>
        <begin position="1"/>
        <end position="40"/>
    </location>
</feature>
<dbReference type="CDD" id="cd01823">
    <property type="entry name" value="SEST_like"/>
    <property type="match status" value="1"/>
</dbReference>
<dbReference type="AlphaFoldDB" id="A0A931B2R4"/>
<evidence type="ECO:0000256" key="3">
    <source>
        <dbReference type="SAM" id="SignalP"/>
    </source>
</evidence>